<evidence type="ECO:0000259" key="6">
    <source>
        <dbReference type="Pfam" id="PF03167"/>
    </source>
</evidence>
<sequence>MRLWDIQRRLAADLDRLVFADPVRHVYNPLGYADAAHREYLERYGAQPKEVVFLGMNPGPWGMAQTGVPFGEVTLVRDWLGIERPVARPAFEHPKKPVTGFACRRSEVSGRRLWGLFREIFGTPENFFRRYFVLNYCPLLFLEESGRNRTPDQLPVAEREALMRLCDEALRATLDCLGTRHLIGVGGYAAQRAGEALAGSGIKVGRILHPSPASPAANRDWAGQARVQLAAQGVILEAG</sequence>
<dbReference type="RefSeq" id="WP_260749756.1">
    <property type="nucleotide sequence ID" value="NZ_CP092109.1"/>
</dbReference>
<evidence type="ECO:0000256" key="2">
    <source>
        <dbReference type="ARBA" id="ARBA00022763"/>
    </source>
</evidence>
<evidence type="ECO:0000256" key="3">
    <source>
        <dbReference type="ARBA" id="ARBA00022801"/>
    </source>
</evidence>
<evidence type="ECO:0000256" key="4">
    <source>
        <dbReference type="ARBA" id="ARBA00023125"/>
    </source>
</evidence>
<dbReference type="InterPro" id="IPR005122">
    <property type="entry name" value="Uracil-DNA_glycosylase-like"/>
</dbReference>
<accession>A0ABY5ZW03</accession>
<dbReference type="Gene3D" id="3.40.470.10">
    <property type="entry name" value="Uracil-DNA glycosylase-like domain"/>
    <property type="match status" value="1"/>
</dbReference>
<keyword evidence="5" id="KW-0234">DNA repair</keyword>
<keyword evidence="2" id="KW-0227">DNA damage</keyword>
<dbReference type="EMBL" id="CP092109">
    <property type="protein sequence ID" value="UWZ81381.1"/>
    <property type="molecule type" value="Genomic_DNA"/>
</dbReference>
<evidence type="ECO:0000256" key="5">
    <source>
        <dbReference type="ARBA" id="ARBA00023204"/>
    </source>
</evidence>
<protein>
    <submittedName>
        <fullName evidence="7">Single-stranded DNA-binding protein</fullName>
    </submittedName>
</protein>
<gene>
    <name evidence="7" type="ORF">L9S41_08300</name>
</gene>
<evidence type="ECO:0000313" key="7">
    <source>
        <dbReference type="EMBL" id="UWZ81381.1"/>
    </source>
</evidence>
<dbReference type="PANTHER" id="PTHR13235">
    <property type="entry name" value="SINGLE-STRAND SELECTIVE MONOFUNCTIONAL URACIL DNA GLYCOSYLASE"/>
    <property type="match status" value="1"/>
</dbReference>
<keyword evidence="8" id="KW-1185">Reference proteome</keyword>
<name>A0ABY5ZW03_9BACT</name>
<organism evidence="7 8">
    <name type="scientific">Geoalkalibacter halelectricus</name>
    <dbReference type="NCBI Taxonomy" id="2847045"/>
    <lineage>
        <taxon>Bacteria</taxon>
        <taxon>Pseudomonadati</taxon>
        <taxon>Thermodesulfobacteriota</taxon>
        <taxon>Desulfuromonadia</taxon>
        <taxon>Desulfuromonadales</taxon>
        <taxon>Geoalkalibacteraceae</taxon>
        <taxon>Geoalkalibacter</taxon>
    </lineage>
</organism>
<dbReference type="GO" id="GO:0003677">
    <property type="term" value="F:DNA binding"/>
    <property type="evidence" value="ECO:0007669"/>
    <property type="project" value="UniProtKB-KW"/>
</dbReference>
<dbReference type="PANTHER" id="PTHR13235:SF2">
    <property type="entry name" value="SINGLE-STRAND SELECTIVE MONOFUNCTIONAL URACIL DNA GLYCOSYLASE"/>
    <property type="match status" value="1"/>
</dbReference>
<dbReference type="InterPro" id="IPR036895">
    <property type="entry name" value="Uracil-DNA_glycosylase-like_sf"/>
</dbReference>
<keyword evidence="3" id="KW-0378">Hydrolase</keyword>
<dbReference type="Proteomes" id="UP001060414">
    <property type="component" value="Chromosome"/>
</dbReference>
<evidence type="ECO:0000256" key="1">
    <source>
        <dbReference type="ARBA" id="ARBA00007889"/>
    </source>
</evidence>
<dbReference type="Pfam" id="PF03167">
    <property type="entry name" value="UDG"/>
    <property type="match status" value="1"/>
</dbReference>
<proteinExistence type="inferred from homology"/>
<dbReference type="SUPFAM" id="SSF52141">
    <property type="entry name" value="Uracil-DNA glycosylase-like"/>
    <property type="match status" value="1"/>
</dbReference>
<reference evidence="7" key="1">
    <citation type="journal article" date="2022" name="Environ. Microbiol.">
        <title>Geoalkalibacter halelectricus SAP #1 sp. nov. possessing extracellular electron transfer and mineral#reducing capabilities from a haloalkaline environment.</title>
        <authorList>
            <person name="Yadav S."/>
            <person name="Singh R."/>
            <person name="Sundharam S.S."/>
            <person name="Chaudhary S."/>
            <person name="Krishnamurthi S."/>
            <person name="Patil S.A."/>
        </authorList>
    </citation>
    <scope>NUCLEOTIDE SEQUENCE</scope>
    <source>
        <strain evidence="7">SAP-1</strain>
    </source>
</reference>
<keyword evidence="4 7" id="KW-0238">DNA-binding</keyword>
<feature type="domain" description="Uracil-DNA glycosylase-like" evidence="6">
    <location>
        <begin position="44"/>
        <end position="216"/>
    </location>
</feature>
<dbReference type="CDD" id="cd19374">
    <property type="entry name" value="UDG-F3_SMUG1-like"/>
    <property type="match status" value="1"/>
</dbReference>
<evidence type="ECO:0000313" key="8">
    <source>
        <dbReference type="Proteomes" id="UP001060414"/>
    </source>
</evidence>
<comment type="similarity">
    <text evidence="1">Belongs to the uracil-DNA glycosylase (UDG) superfamily. SMUG1 family.</text>
</comment>
<dbReference type="InterPro" id="IPR039134">
    <property type="entry name" value="SMUG1"/>
</dbReference>